<comment type="caution">
    <text evidence="9">The sequence shown here is derived from an EMBL/GenBank/DDBJ whole genome shotgun (WGS) entry which is preliminary data.</text>
</comment>
<dbReference type="GO" id="GO:0006508">
    <property type="term" value="P:proteolysis"/>
    <property type="evidence" value="ECO:0007669"/>
    <property type="project" value="UniProtKB-KW"/>
</dbReference>
<keyword evidence="5" id="KW-0482">Metalloprotease</keyword>
<dbReference type="PANTHER" id="PTHR30471">
    <property type="entry name" value="DNA REPAIR PROTEIN RADC"/>
    <property type="match status" value="1"/>
</dbReference>
<name>A0A2T9JYP9_9CAUL</name>
<reference evidence="9 10" key="1">
    <citation type="submission" date="2018-04" db="EMBL/GenBank/DDBJ databases">
        <title>The genome sequence of Caulobacter sp. 744.</title>
        <authorList>
            <person name="Gao J."/>
            <person name="Sun J."/>
        </authorList>
    </citation>
    <scope>NUCLEOTIDE SEQUENCE [LARGE SCALE GENOMIC DNA]</scope>
    <source>
        <strain evidence="9 10">774</strain>
    </source>
</reference>
<dbReference type="GO" id="GO:0046872">
    <property type="term" value="F:metal ion binding"/>
    <property type="evidence" value="ECO:0007669"/>
    <property type="project" value="UniProtKB-KW"/>
</dbReference>
<evidence type="ECO:0000256" key="6">
    <source>
        <dbReference type="RuleBase" id="RU003797"/>
    </source>
</evidence>
<dbReference type="PROSITE" id="PS01302">
    <property type="entry name" value="UPF0758"/>
    <property type="match status" value="1"/>
</dbReference>
<dbReference type="PROSITE" id="PS50249">
    <property type="entry name" value="MPN"/>
    <property type="match status" value="1"/>
</dbReference>
<evidence type="ECO:0000256" key="4">
    <source>
        <dbReference type="ARBA" id="ARBA00022833"/>
    </source>
</evidence>
<dbReference type="InterPro" id="IPR025657">
    <property type="entry name" value="RadC_JAB"/>
</dbReference>
<feature type="region of interest" description="Disordered" evidence="7">
    <location>
        <begin position="1"/>
        <end position="25"/>
    </location>
</feature>
<evidence type="ECO:0000256" key="2">
    <source>
        <dbReference type="ARBA" id="ARBA00022723"/>
    </source>
</evidence>
<feature type="compositionally biased region" description="Basic and acidic residues" evidence="7">
    <location>
        <begin position="1"/>
        <end position="10"/>
    </location>
</feature>
<dbReference type="Pfam" id="PF04002">
    <property type="entry name" value="RadC"/>
    <property type="match status" value="1"/>
</dbReference>
<keyword evidence="2" id="KW-0479">Metal-binding</keyword>
<dbReference type="Proteomes" id="UP000245073">
    <property type="component" value="Unassembled WGS sequence"/>
</dbReference>
<evidence type="ECO:0000256" key="1">
    <source>
        <dbReference type="ARBA" id="ARBA00022670"/>
    </source>
</evidence>
<accession>A0A2T9JYP9</accession>
<evidence type="ECO:0000256" key="7">
    <source>
        <dbReference type="SAM" id="MobiDB-lite"/>
    </source>
</evidence>
<dbReference type="GO" id="GO:0008237">
    <property type="term" value="F:metallopeptidase activity"/>
    <property type="evidence" value="ECO:0007669"/>
    <property type="project" value="UniProtKB-KW"/>
</dbReference>
<dbReference type="NCBIfam" id="TIGR00608">
    <property type="entry name" value="radc"/>
    <property type="match status" value="1"/>
</dbReference>
<protein>
    <recommendedName>
        <fullName evidence="8">MPN domain-containing protein</fullName>
    </recommendedName>
</protein>
<dbReference type="Gene3D" id="3.40.140.10">
    <property type="entry name" value="Cytidine Deaminase, domain 2"/>
    <property type="match status" value="1"/>
</dbReference>
<evidence type="ECO:0000259" key="8">
    <source>
        <dbReference type="PROSITE" id="PS50249"/>
    </source>
</evidence>
<dbReference type="NCBIfam" id="NF000642">
    <property type="entry name" value="PRK00024.1"/>
    <property type="match status" value="1"/>
</dbReference>
<dbReference type="EMBL" id="QDKQ01000044">
    <property type="protein sequence ID" value="PVM88839.1"/>
    <property type="molecule type" value="Genomic_DNA"/>
</dbReference>
<feature type="domain" description="MPN" evidence="8">
    <location>
        <begin position="139"/>
        <end position="261"/>
    </location>
</feature>
<keyword evidence="1" id="KW-0645">Protease</keyword>
<evidence type="ECO:0000313" key="10">
    <source>
        <dbReference type="Proteomes" id="UP000245073"/>
    </source>
</evidence>
<dbReference type="PANTHER" id="PTHR30471:SF3">
    <property type="entry name" value="UPF0758 PROTEIN YEES-RELATED"/>
    <property type="match status" value="1"/>
</dbReference>
<dbReference type="SUPFAM" id="SSF102712">
    <property type="entry name" value="JAB1/MPN domain"/>
    <property type="match status" value="1"/>
</dbReference>
<gene>
    <name evidence="9" type="ORF">DDF67_12735</name>
</gene>
<proteinExistence type="inferred from homology"/>
<dbReference type="CDD" id="cd08071">
    <property type="entry name" value="MPN_DUF2466"/>
    <property type="match status" value="1"/>
</dbReference>
<dbReference type="InterPro" id="IPR020891">
    <property type="entry name" value="UPF0758_CS"/>
</dbReference>
<dbReference type="InterPro" id="IPR037518">
    <property type="entry name" value="MPN"/>
</dbReference>
<dbReference type="AlphaFoldDB" id="A0A2T9JYP9"/>
<evidence type="ECO:0000256" key="5">
    <source>
        <dbReference type="ARBA" id="ARBA00023049"/>
    </source>
</evidence>
<keyword evidence="10" id="KW-1185">Reference proteome</keyword>
<keyword evidence="4" id="KW-0862">Zinc</keyword>
<evidence type="ECO:0000313" key="9">
    <source>
        <dbReference type="EMBL" id="PVM88839.1"/>
    </source>
</evidence>
<evidence type="ECO:0000256" key="3">
    <source>
        <dbReference type="ARBA" id="ARBA00022801"/>
    </source>
</evidence>
<dbReference type="InterPro" id="IPR001405">
    <property type="entry name" value="UPF0758"/>
</dbReference>
<comment type="similarity">
    <text evidence="6">Belongs to the UPF0758 family.</text>
</comment>
<keyword evidence="3" id="KW-0378">Hydrolase</keyword>
<organism evidence="9 10">
    <name type="scientific">Caulobacter endophyticus</name>
    <dbReference type="NCBI Taxonomy" id="2172652"/>
    <lineage>
        <taxon>Bacteria</taxon>
        <taxon>Pseudomonadati</taxon>
        <taxon>Pseudomonadota</taxon>
        <taxon>Alphaproteobacteria</taxon>
        <taxon>Caulobacterales</taxon>
        <taxon>Caulobacteraceae</taxon>
        <taxon>Caulobacter</taxon>
    </lineage>
</organism>
<sequence length="261" mass="28081">MGSDAVRSEDAMSASPALPAAVEPVQSVEDAAARTPFRPKARGGWAPSRDRVLDLAGRFGVDVMQDAEILHLQMAGEDRAESLDLAQRLIERFGGLAGVLAADRGELRRHVGEATLLNFKILREAAGRVSLAALAARPVLSSFGAVADFLRAKLKGLPREEFWVVFLDKKNNLILAEAMGRGTVDHAPVYPREVLRRALEVGATAVILAHNHPSGDPEPSRPDIDMTRVIVEACKVLGVLVHDHLIVGSGKIQSFRSLGLL</sequence>